<dbReference type="InterPro" id="IPR001910">
    <property type="entry name" value="Inosine/uridine_hydrolase_dom"/>
</dbReference>
<dbReference type="InterPro" id="IPR036452">
    <property type="entry name" value="Ribo_hydro-like"/>
</dbReference>
<dbReference type="InterPro" id="IPR023186">
    <property type="entry name" value="IUNH"/>
</dbReference>
<dbReference type="PANTHER" id="PTHR12304:SF4">
    <property type="entry name" value="URIDINE NUCLEOSIDASE"/>
    <property type="match status" value="1"/>
</dbReference>
<name>A0AAU2JXN6_9ACTN</name>
<dbReference type="GO" id="GO:0006152">
    <property type="term" value="P:purine nucleoside catabolic process"/>
    <property type="evidence" value="ECO:0007669"/>
    <property type="project" value="TreeGrafter"/>
</dbReference>
<keyword evidence="1 4" id="KW-0378">Hydrolase</keyword>
<dbReference type="GO" id="GO:0008477">
    <property type="term" value="F:purine nucleosidase activity"/>
    <property type="evidence" value="ECO:0007669"/>
    <property type="project" value="TreeGrafter"/>
</dbReference>
<dbReference type="SUPFAM" id="SSF53590">
    <property type="entry name" value="Nucleoside hydrolase"/>
    <property type="match status" value="1"/>
</dbReference>
<sequence>MGDSRQETADDLRRHWQAMTDLGEAVPGSGLAATAEALRANPWPEDLRHTPLIIDTDIGGDADDALAVAAAARCAPNLQLVLTGDESGGQRARFARHLLDLMDRRDVATVAGAALGATPYIVVEDLIPDSVPYQPRDVIAAVRAILDSTDGPVRWVGMAPLSNLAHVLTEAPEMAARLRVTQMGGALRYRNPDSAEHNIRLDVPAARQVLAAVTSGLLPTPEFVASEVTFTPRIEVTADSPLYTWLSTPDAPAWASLLAAHLNAWFSRFYPGSMQHDALTLSAALELPFVDSEPVRIAMDGIGRTTADDTGTRLRWSVSAEYDPFMRWLTQTLVSAPATAPASGRGR</sequence>
<feature type="domain" description="Inosine/uridine-preferring nucleoside hydrolase" evidence="3">
    <location>
        <begin position="52"/>
        <end position="312"/>
    </location>
</feature>
<protein>
    <submittedName>
        <fullName evidence="4">Nucleoside hydrolase</fullName>
    </submittedName>
</protein>
<dbReference type="Pfam" id="PF01156">
    <property type="entry name" value="IU_nuc_hydro"/>
    <property type="match status" value="1"/>
</dbReference>
<dbReference type="Gene3D" id="3.90.245.10">
    <property type="entry name" value="Ribonucleoside hydrolase-like"/>
    <property type="match status" value="1"/>
</dbReference>
<proteinExistence type="predicted"/>
<keyword evidence="2" id="KW-0326">Glycosidase</keyword>
<reference evidence="4" key="1">
    <citation type="submission" date="2022-10" db="EMBL/GenBank/DDBJ databases">
        <title>The complete genomes of actinobacterial strains from the NBC collection.</title>
        <authorList>
            <person name="Joergensen T.S."/>
            <person name="Alvarez Arevalo M."/>
            <person name="Sterndorff E.B."/>
            <person name="Faurdal D."/>
            <person name="Vuksanovic O."/>
            <person name="Mourched A.-S."/>
            <person name="Charusanti P."/>
            <person name="Shaw S."/>
            <person name="Blin K."/>
            <person name="Weber T."/>
        </authorList>
    </citation>
    <scope>NUCLEOTIDE SEQUENCE</scope>
    <source>
        <strain evidence="4">NBC_00049</strain>
    </source>
</reference>
<organism evidence="4">
    <name type="scientific">Streptomyces sp. NBC_00049</name>
    <dbReference type="NCBI Taxonomy" id="2903617"/>
    <lineage>
        <taxon>Bacteria</taxon>
        <taxon>Bacillati</taxon>
        <taxon>Actinomycetota</taxon>
        <taxon>Actinomycetes</taxon>
        <taxon>Kitasatosporales</taxon>
        <taxon>Streptomycetaceae</taxon>
        <taxon>Streptomyces</taxon>
    </lineage>
</organism>
<evidence type="ECO:0000259" key="3">
    <source>
        <dbReference type="Pfam" id="PF01156"/>
    </source>
</evidence>
<dbReference type="PANTHER" id="PTHR12304">
    <property type="entry name" value="INOSINE-URIDINE PREFERRING NUCLEOSIDE HYDROLASE"/>
    <property type="match status" value="1"/>
</dbReference>
<evidence type="ECO:0000256" key="2">
    <source>
        <dbReference type="ARBA" id="ARBA00023295"/>
    </source>
</evidence>
<evidence type="ECO:0000256" key="1">
    <source>
        <dbReference type="ARBA" id="ARBA00022801"/>
    </source>
</evidence>
<evidence type="ECO:0000313" key="4">
    <source>
        <dbReference type="EMBL" id="WTU77411.1"/>
    </source>
</evidence>
<dbReference type="AlphaFoldDB" id="A0AAU2JXN6"/>
<dbReference type="GO" id="GO:0005829">
    <property type="term" value="C:cytosol"/>
    <property type="evidence" value="ECO:0007669"/>
    <property type="project" value="TreeGrafter"/>
</dbReference>
<accession>A0AAU2JXN6</accession>
<gene>
    <name evidence="4" type="ORF">OG327_31065</name>
</gene>
<dbReference type="EMBL" id="CP108264">
    <property type="protein sequence ID" value="WTU77411.1"/>
    <property type="molecule type" value="Genomic_DNA"/>
</dbReference>